<sequence length="165" mass="18550">MLPAAMRRRKAGYHRTEIDGDLLSRTGLDEVSLCRLRKAFWCRFGAISYKDRVRLLEGGMHARLQFLNDVLRQALPAGQWARWLRYIEHGEKDLFEMARGEYPVSPYLIRLYSALFGIRVEYLLVGQEPAPSPRGVSIDVLDAGAGAWLGGDPGRRPDPGVPGGR</sequence>
<organism evidence="1 2">
    <name type="scientific">Caldinitratiruptor microaerophilus</name>
    <dbReference type="NCBI Taxonomy" id="671077"/>
    <lineage>
        <taxon>Bacteria</taxon>
        <taxon>Bacillati</taxon>
        <taxon>Bacillota</taxon>
        <taxon>Clostridia</taxon>
        <taxon>Eubacteriales</taxon>
        <taxon>Symbiobacteriaceae</taxon>
        <taxon>Caldinitratiruptor</taxon>
    </lineage>
</organism>
<accession>A0AA35GAE8</accession>
<keyword evidence="2" id="KW-1185">Reference proteome</keyword>
<dbReference type="EMBL" id="AP025628">
    <property type="protein sequence ID" value="BDG61219.1"/>
    <property type="molecule type" value="Genomic_DNA"/>
</dbReference>
<evidence type="ECO:0000313" key="1">
    <source>
        <dbReference type="EMBL" id="BDG61219.1"/>
    </source>
</evidence>
<dbReference type="KEGG" id="cmic:caldi_23090"/>
<dbReference type="RefSeq" id="WP_264841885.1">
    <property type="nucleotide sequence ID" value="NZ_AP025628.1"/>
</dbReference>
<dbReference type="AlphaFoldDB" id="A0AA35GAE8"/>
<evidence type="ECO:0000313" key="2">
    <source>
        <dbReference type="Proteomes" id="UP001163687"/>
    </source>
</evidence>
<dbReference type="Proteomes" id="UP001163687">
    <property type="component" value="Chromosome"/>
</dbReference>
<proteinExistence type="predicted"/>
<gene>
    <name evidence="1" type="ORF">caldi_23090</name>
</gene>
<name>A0AA35GAE8_9FIRM</name>
<reference evidence="1" key="1">
    <citation type="submission" date="2022-03" db="EMBL/GenBank/DDBJ databases">
        <title>Complete genome sequence of Caldinitratiruptor microaerophilus.</title>
        <authorList>
            <person name="Mukaiyama R."/>
            <person name="Nishiyama T."/>
            <person name="Ueda K."/>
        </authorList>
    </citation>
    <scope>NUCLEOTIDE SEQUENCE</scope>
    <source>
        <strain evidence="1">JCM 16183</strain>
    </source>
</reference>
<protein>
    <submittedName>
        <fullName evidence="1">Uncharacterized protein</fullName>
    </submittedName>
</protein>